<feature type="region of interest" description="Disordered" evidence="1">
    <location>
        <begin position="91"/>
        <end position="127"/>
    </location>
</feature>
<name>A0AAQ3SDH0_VIGMU</name>
<organism evidence="2 3">
    <name type="scientific">Vigna mungo</name>
    <name type="common">Black gram</name>
    <name type="synonym">Phaseolus mungo</name>
    <dbReference type="NCBI Taxonomy" id="3915"/>
    <lineage>
        <taxon>Eukaryota</taxon>
        <taxon>Viridiplantae</taxon>
        <taxon>Streptophyta</taxon>
        <taxon>Embryophyta</taxon>
        <taxon>Tracheophyta</taxon>
        <taxon>Spermatophyta</taxon>
        <taxon>Magnoliopsida</taxon>
        <taxon>eudicotyledons</taxon>
        <taxon>Gunneridae</taxon>
        <taxon>Pentapetalae</taxon>
        <taxon>rosids</taxon>
        <taxon>fabids</taxon>
        <taxon>Fabales</taxon>
        <taxon>Fabaceae</taxon>
        <taxon>Papilionoideae</taxon>
        <taxon>50 kb inversion clade</taxon>
        <taxon>NPAAA clade</taxon>
        <taxon>indigoferoid/millettioid clade</taxon>
        <taxon>Phaseoleae</taxon>
        <taxon>Vigna</taxon>
    </lineage>
</organism>
<reference evidence="2 3" key="1">
    <citation type="journal article" date="2023" name="Life. Sci Alliance">
        <title>Evolutionary insights into 3D genome organization and epigenetic landscape of Vigna mungo.</title>
        <authorList>
            <person name="Junaid A."/>
            <person name="Singh B."/>
            <person name="Bhatia S."/>
        </authorList>
    </citation>
    <scope>NUCLEOTIDE SEQUENCE [LARGE SCALE GENOMIC DNA]</scope>
    <source>
        <strain evidence="2">Urdbean</strain>
    </source>
</reference>
<proteinExistence type="predicted"/>
<keyword evidence="3" id="KW-1185">Reference proteome</keyword>
<feature type="region of interest" description="Disordered" evidence="1">
    <location>
        <begin position="372"/>
        <end position="402"/>
    </location>
</feature>
<gene>
    <name evidence="2" type="ORF">V8G54_002878</name>
</gene>
<accession>A0AAQ3SDH0</accession>
<dbReference type="AlphaFoldDB" id="A0AAQ3SDH0"/>
<feature type="compositionally biased region" description="Basic and acidic residues" evidence="1">
    <location>
        <begin position="109"/>
        <end position="127"/>
    </location>
</feature>
<sequence>MVLHLETEQHHCIQDILTMYVRIYDDRIEGLRSKRVGGWVSSDILLVERGYALVQGGYAPIVKYHSSTDQEAVGSSREDCRISLGEGYQIKKGSRSDQERVEHGRKKQYLGEEDQRTKNEHGRIEDEHGKSKMNMAEYRRNMQEIREMLQEIKIHIKGLGRSEESVMKGHKEGLDEEEMEEDRGEQNWRQRVELKFFDTQNVKEKERLRLAYSCMEGGIIYWFRAWKNKTKNLSWKGLKEALIMGFGGRDRGSVFEKKRETEAAAILSREDRREENIRGEEGNAANSDGDIGVTAVGKVEKAADFTAANCDGDMGVTAAGKVEKTADFTAADKVEKAAVFTTAEKVVAAEKVVVFRGDSVVGCGVNVKTVKTEKKRSGGRENASNWEQKGEDATDNNGARKGEETPIFSWVKREEFITYEGIDKQNQTTGATNAFKVQNTKGSTKAHPNSKENVVQGCKTWHKKFKHLSWKNLAPTLLKIVEGNRRSSLCENWAAVTQRGSVEILYESLQVDGATAKSVIATRTDEVRVEILRTSQNWAKRIQQEWKSLEEDLPPPKPSDLNWRAASRAMRSSLPFPTLRTRLFGRGCNGISEYLVVESGILLIERDYVLVQGGYAPIEPNNVRFHGTLHNGCWTH</sequence>
<protein>
    <submittedName>
        <fullName evidence="2">Uncharacterized protein</fullName>
    </submittedName>
</protein>
<dbReference type="EMBL" id="CP144700">
    <property type="protein sequence ID" value="WVZ24334.1"/>
    <property type="molecule type" value="Genomic_DNA"/>
</dbReference>
<feature type="compositionally biased region" description="Basic and acidic residues" evidence="1">
    <location>
        <begin position="388"/>
        <end position="402"/>
    </location>
</feature>
<evidence type="ECO:0000256" key="1">
    <source>
        <dbReference type="SAM" id="MobiDB-lite"/>
    </source>
</evidence>
<dbReference type="Proteomes" id="UP001374535">
    <property type="component" value="Chromosome 1"/>
</dbReference>
<evidence type="ECO:0000313" key="2">
    <source>
        <dbReference type="EMBL" id="WVZ24334.1"/>
    </source>
</evidence>
<evidence type="ECO:0000313" key="3">
    <source>
        <dbReference type="Proteomes" id="UP001374535"/>
    </source>
</evidence>